<dbReference type="EMBL" id="DF820462">
    <property type="protein sequence ID" value="GAK54710.1"/>
    <property type="molecule type" value="Genomic_DNA"/>
</dbReference>
<keyword evidence="2" id="KW-1185">Reference proteome</keyword>
<evidence type="ECO:0000313" key="2">
    <source>
        <dbReference type="Proteomes" id="UP000030700"/>
    </source>
</evidence>
<name>A0A081BTH9_9BACT</name>
<accession>A0A081BTH9</accession>
<reference evidence="1" key="1">
    <citation type="journal article" date="2015" name="PeerJ">
        <title>First genomic representation of candidate bacterial phylum KSB3 points to enhanced environmental sensing as a trigger of wastewater bulking.</title>
        <authorList>
            <person name="Sekiguchi Y."/>
            <person name="Ohashi A."/>
            <person name="Parks D.H."/>
            <person name="Yamauchi T."/>
            <person name="Tyson G.W."/>
            <person name="Hugenholtz P."/>
        </authorList>
    </citation>
    <scope>NUCLEOTIDE SEQUENCE [LARGE SCALE GENOMIC DNA]</scope>
</reference>
<dbReference type="Proteomes" id="UP000030700">
    <property type="component" value="Unassembled WGS sequence"/>
</dbReference>
<evidence type="ECO:0000313" key="1">
    <source>
        <dbReference type="EMBL" id="GAK54710.1"/>
    </source>
</evidence>
<proteinExistence type="predicted"/>
<organism evidence="1">
    <name type="scientific">Candidatus Moduliflexus flocculans</name>
    <dbReference type="NCBI Taxonomy" id="1499966"/>
    <lineage>
        <taxon>Bacteria</taxon>
        <taxon>Candidatus Moduliflexota</taxon>
        <taxon>Candidatus Moduliflexia</taxon>
        <taxon>Candidatus Moduliflexales</taxon>
        <taxon>Candidatus Moduliflexaceae</taxon>
    </lineage>
</organism>
<gene>
    <name evidence="1" type="ORF">U14_05998</name>
</gene>
<dbReference type="AlphaFoldDB" id="A0A081BTH9"/>
<protein>
    <submittedName>
        <fullName evidence="1">Uncharacterized protein</fullName>
    </submittedName>
</protein>
<dbReference type="HOGENOM" id="CLU_747347_0_0_0"/>
<sequence length="370" mass="41570">MKHHGTVFDDCATQETIHAHLQHYLRELFFLIDPAAPPPNGLQTLDFTILSELSHADLKQCERPICLLSEISRLLLKSGDRASLTRALAISHVIYAFKCARNESWYISSLYKGMAQIGLHNVDLGIKNVSLGLSGHEKFGMVAIDRALAYWALTSAAIANRNLGMAVAFGQQWRNAAQGGHFEKECWRANAALLLLHLLHGDARACAPYFRELERNPLVEWEDMRQFFTDWFGALAYNRELPSWEGTGVGCGNEESSRVSDPPLAPPWRGIAETLHNVHELVEPFPLFLGVRWHGDTPDEFARLCKTRKQFCRAELPTPANRRTPAIRRSHGGMGTAASALRIRKGTENTRRMPLCRSPFESFDWDACPA</sequence>